<proteinExistence type="inferred from homology"/>
<feature type="region of interest" description="Disordered" evidence="7">
    <location>
        <begin position="44"/>
        <end position="90"/>
    </location>
</feature>
<dbReference type="eggNOG" id="ENOG502S0VS">
    <property type="taxonomic scope" value="Eukaryota"/>
</dbReference>
<dbReference type="GO" id="GO:0009736">
    <property type="term" value="P:cytokinin-activated signaling pathway"/>
    <property type="evidence" value="ECO:0007669"/>
    <property type="project" value="UniProtKB-KW"/>
</dbReference>
<dbReference type="OrthoDB" id="759087at2759"/>
<dbReference type="InParanoid" id="B9GIB2"/>
<sequence>MNFLASECSADCESGWTLYLEQSFLSNPNSKHRNKTNFVDAESAGFCRKGKNTREESEEDEEEEEEEEEEDLSMVSDASSGPPHFHEDESYFNCDNGHFYPSLKGTTLLNNGANYRQKKKEHSRQSRHRQDQELPPFLDDTASSPAFNFSKQNNFALSNSNQDSMESVFDHSQSFSATHFQGRSTYQDHIGYTHPSLSGNKLQNNQLSGLIEGRVMYGDTSCHWNYYC</sequence>
<evidence type="ECO:0000313" key="9">
    <source>
        <dbReference type="Proteomes" id="UP000006729"/>
    </source>
</evidence>
<dbReference type="GO" id="GO:0009691">
    <property type="term" value="P:cytokinin biosynthetic process"/>
    <property type="evidence" value="ECO:0007669"/>
    <property type="project" value="UniProtKB-KW"/>
</dbReference>
<name>B9GIB2_POPTR</name>
<accession>B9GIB2</accession>
<keyword evidence="2" id="KW-0963">Cytoplasm</keyword>
<keyword evidence="5" id="KW-0539">Nucleus</keyword>
<dbReference type="ExpressionAtlas" id="B9GIB2">
    <property type="expression patterns" value="baseline"/>
</dbReference>
<dbReference type="PANTHER" id="PTHR33347:SF1">
    <property type="entry name" value="PROTEIN SOB FIVE-LIKE 5"/>
    <property type="match status" value="1"/>
</dbReference>
<gene>
    <name evidence="8" type="ORF">POPTR_001G292100</name>
</gene>
<dbReference type="AlphaFoldDB" id="B9GIB2"/>
<comment type="similarity">
    <text evidence="6">Belongs to the SOFL plant protein family.</text>
</comment>
<dbReference type="FunCoup" id="B9GIB2">
    <property type="interactions" value="146"/>
</dbReference>
<keyword evidence="9" id="KW-1185">Reference proteome</keyword>
<comment type="subcellular location">
    <subcellularLocation>
        <location evidence="1">Cytoplasm</location>
    </subcellularLocation>
</comment>
<evidence type="ECO:0000256" key="2">
    <source>
        <dbReference type="ARBA" id="ARBA00022490"/>
    </source>
</evidence>
<evidence type="ECO:0000256" key="4">
    <source>
        <dbReference type="ARBA" id="ARBA00022864"/>
    </source>
</evidence>
<protein>
    <submittedName>
        <fullName evidence="8">Uncharacterized protein</fullName>
    </submittedName>
</protein>
<dbReference type="Proteomes" id="UP000006729">
    <property type="component" value="Chromosome 1"/>
</dbReference>
<dbReference type="GO" id="GO:0005737">
    <property type="term" value="C:cytoplasm"/>
    <property type="evidence" value="ECO:0007669"/>
    <property type="project" value="UniProtKB-SubCell"/>
</dbReference>
<feature type="compositionally biased region" description="Basic residues" evidence="7">
    <location>
        <begin position="116"/>
        <end position="127"/>
    </location>
</feature>
<dbReference type="EMBL" id="CM009290">
    <property type="protein sequence ID" value="PNT57307.2"/>
    <property type="molecule type" value="Genomic_DNA"/>
</dbReference>
<evidence type="ECO:0000256" key="1">
    <source>
        <dbReference type="ARBA" id="ARBA00004496"/>
    </source>
</evidence>
<organism evidence="8 9">
    <name type="scientific">Populus trichocarpa</name>
    <name type="common">Western balsam poplar</name>
    <name type="synonym">Populus balsamifera subsp. trichocarpa</name>
    <dbReference type="NCBI Taxonomy" id="3694"/>
    <lineage>
        <taxon>Eukaryota</taxon>
        <taxon>Viridiplantae</taxon>
        <taxon>Streptophyta</taxon>
        <taxon>Embryophyta</taxon>
        <taxon>Tracheophyta</taxon>
        <taxon>Spermatophyta</taxon>
        <taxon>Magnoliopsida</taxon>
        <taxon>eudicotyledons</taxon>
        <taxon>Gunneridae</taxon>
        <taxon>Pentapetalae</taxon>
        <taxon>rosids</taxon>
        <taxon>fabids</taxon>
        <taxon>Malpighiales</taxon>
        <taxon>Salicaceae</taxon>
        <taxon>Saliceae</taxon>
        <taxon>Populus</taxon>
    </lineage>
</organism>
<evidence type="ECO:0000256" key="3">
    <source>
        <dbReference type="ARBA" id="ARBA00022712"/>
    </source>
</evidence>
<reference evidence="8 9" key="1">
    <citation type="journal article" date="2006" name="Science">
        <title>The genome of black cottonwood, Populus trichocarpa (Torr. &amp; Gray).</title>
        <authorList>
            <person name="Tuskan G.A."/>
            <person name="Difazio S."/>
            <person name="Jansson S."/>
            <person name="Bohlmann J."/>
            <person name="Grigoriev I."/>
            <person name="Hellsten U."/>
            <person name="Putnam N."/>
            <person name="Ralph S."/>
            <person name="Rombauts S."/>
            <person name="Salamov A."/>
            <person name="Schein J."/>
            <person name="Sterck L."/>
            <person name="Aerts A."/>
            <person name="Bhalerao R.R."/>
            <person name="Bhalerao R.P."/>
            <person name="Blaudez D."/>
            <person name="Boerjan W."/>
            <person name="Brun A."/>
            <person name="Brunner A."/>
            <person name="Busov V."/>
            <person name="Campbell M."/>
            <person name="Carlson J."/>
            <person name="Chalot M."/>
            <person name="Chapman J."/>
            <person name="Chen G.L."/>
            <person name="Cooper D."/>
            <person name="Coutinho P.M."/>
            <person name="Couturier J."/>
            <person name="Covert S."/>
            <person name="Cronk Q."/>
            <person name="Cunningham R."/>
            <person name="Davis J."/>
            <person name="Degroeve S."/>
            <person name="Dejardin A."/>
            <person name="Depamphilis C."/>
            <person name="Detter J."/>
            <person name="Dirks B."/>
            <person name="Dubchak I."/>
            <person name="Duplessis S."/>
            <person name="Ehlting J."/>
            <person name="Ellis B."/>
            <person name="Gendler K."/>
            <person name="Goodstein D."/>
            <person name="Gribskov M."/>
            <person name="Grimwood J."/>
            <person name="Groover A."/>
            <person name="Gunter L."/>
            <person name="Hamberger B."/>
            <person name="Heinze B."/>
            <person name="Helariutta Y."/>
            <person name="Henrissat B."/>
            <person name="Holligan D."/>
            <person name="Holt R."/>
            <person name="Huang W."/>
            <person name="Islam-Faridi N."/>
            <person name="Jones S."/>
            <person name="Jones-Rhoades M."/>
            <person name="Jorgensen R."/>
            <person name="Joshi C."/>
            <person name="Kangasjarvi J."/>
            <person name="Karlsson J."/>
            <person name="Kelleher C."/>
            <person name="Kirkpatrick R."/>
            <person name="Kirst M."/>
            <person name="Kohler A."/>
            <person name="Kalluri U."/>
            <person name="Larimer F."/>
            <person name="Leebens-Mack J."/>
            <person name="Leple J.C."/>
            <person name="Locascio P."/>
            <person name="Lou Y."/>
            <person name="Lucas S."/>
            <person name="Martin F."/>
            <person name="Montanini B."/>
            <person name="Napoli C."/>
            <person name="Nelson D.R."/>
            <person name="Nelson C."/>
            <person name="Nieminen K."/>
            <person name="Nilsson O."/>
            <person name="Pereda V."/>
            <person name="Peter G."/>
            <person name="Philippe R."/>
            <person name="Pilate G."/>
            <person name="Poliakov A."/>
            <person name="Razumovskaya J."/>
            <person name="Richardson P."/>
            <person name="Rinaldi C."/>
            <person name="Ritland K."/>
            <person name="Rouze P."/>
            <person name="Ryaboy D."/>
            <person name="Schmutz J."/>
            <person name="Schrader J."/>
            <person name="Segerman B."/>
            <person name="Shin H."/>
            <person name="Siddiqui A."/>
            <person name="Sterky F."/>
            <person name="Terry A."/>
            <person name="Tsai C.J."/>
            <person name="Uberbacher E."/>
            <person name="Unneberg P."/>
            <person name="Vahala J."/>
            <person name="Wall K."/>
            <person name="Wessler S."/>
            <person name="Yang G."/>
            <person name="Yin T."/>
            <person name="Douglas C."/>
            <person name="Marra M."/>
            <person name="Sandberg G."/>
            <person name="Van de Peer Y."/>
            <person name="Rokhsar D."/>
        </authorList>
    </citation>
    <scope>NUCLEOTIDE SEQUENCE [LARGE SCALE GENOMIC DNA]</scope>
    <source>
        <strain evidence="9">cv. Nisqually</strain>
    </source>
</reference>
<feature type="compositionally biased region" description="Acidic residues" evidence="7">
    <location>
        <begin position="56"/>
        <end position="72"/>
    </location>
</feature>
<keyword evidence="3" id="KW-0203">Cytokinin biosynthesis</keyword>
<evidence type="ECO:0000313" key="8">
    <source>
        <dbReference type="EMBL" id="PNT57307.2"/>
    </source>
</evidence>
<feature type="region of interest" description="Disordered" evidence="7">
    <location>
        <begin position="114"/>
        <end position="137"/>
    </location>
</feature>
<evidence type="ECO:0000256" key="7">
    <source>
        <dbReference type="SAM" id="MobiDB-lite"/>
    </source>
</evidence>
<dbReference type="STRING" id="3694.B9GIB2"/>
<keyword evidence="4" id="KW-0932">Cytokinin signaling pathway</keyword>
<dbReference type="InterPro" id="IPR044670">
    <property type="entry name" value="SOFL"/>
</dbReference>
<dbReference type="PANTHER" id="PTHR33347">
    <property type="entry name" value="OSJNBA0091C07.3 PROTEIN"/>
    <property type="match status" value="1"/>
</dbReference>
<evidence type="ECO:0000256" key="5">
    <source>
        <dbReference type="ARBA" id="ARBA00023242"/>
    </source>
</evidence>
<evidence type="ECO:0000256" key="6">
    <source>
        <dbReference type="ARBA" id="ARBA00024199"/>
    </source>
</evidence>